<accession>A0A8E6EX68</accession>
<dbReference type="KEGG" id="tsph:KIH39_21145"/>
<sequence>MALSLLSEAEILILPKNAQIAFAARCARRVQGILNRWWPIMNDRQKEIIDEMITIAENCTCDPSAALAYNTSPFLAFARGERNVVKATAYAAIYSAFRAVITRSTTYVLQTMDFTVLAHRIELTIKPESLKEIMRDYRKLLNKTQAEDWINHLEVRPNVFGSTLEFEEEASWIPETPRFFAARGLSKVQR</sequence>
<keyword evidence="2" id="KW-1185">Reference proteome</keyword>
<proteinExistence type="predicted"/>
<name>A0A8E6EX68_9BACT</name>
<evidence type="ECO:0000313" key="2">
    <source>
        <dbReference type="Proteomes" id="UP000676194"/>
    </source>
</evidence>
<evidence type="ECO:0000313" key="1">
    <source>
        <dbReference type="EMBL" id="QVL31328.1"/>
    </source>
</evidence>
<gene>
    <name evidence="1" type="ORF">KIH39_21145</name>
</gene>
<dbReference type="EMBL" id="CP074694">
    <property type="protein sequence ID" value="QVL31328.1"/>
    <property type="molecule type" value="Genomic_DNA"/>
</dbReference>
<dbReference type="Proteomes" id="UP000676194">
    <property type="component" value="Chromosome"/>
</dbReference>
<protein>
    <submittedName>
        <fullName evidence="1">Uncharacterized protein</fullName>
    </submittedName>
</protein>
<organism evidence="1 2">
    <name type="scientific">Telmatocola sphagniphila</name>
    <dbReference type="NCBI Taxonomy" id="1123043"/>
    <lineage>
        <taxon>Bacteria</taxon>
        <taxon>Pseudomonadati</taxon>
        <taxon>Planctomycetota</taxon>
        <taxon>Planctomycetia</taxon>
        <taxon>Gemmatales</taxon>
        <taxon>Gemmataceae</taxon>
    </lineage>
</organism>
<reference evidence="1" key="1">
    <citation type="submission" date="2021-05" db="EMBL/GenBank/DDBJ databases">
        <title>Complete genome sequence of the cellulolytic planctomycete Telmatocola sphagniphila SP2T and characterization of the first cellulase from planctomycetes.</title>
        <authorList>
            <person name="Rakitin A.L."/>
            <person name="Beletsky A.V."/>
            <person name="Naumoff D.G."/>
            <person name="Kulichevskaya I.S."/>
            <person name="Mardanov A.V."/>
            <person name="Ravin N.V."/>
            <person name="Dedysh S.N."/>
        </authorList>
    </citation>
    <scope>NUCLEOTIDE SEQUENCE</scope>
    <source>
        <strain evidence="1">SP2T</strain>
    </source>
</reference>
<dbReference type="RefSeq" id="WP_213495209.1">
    <property type="nucleotide sequence ID" value="NZ_CP074694.1"/>
</dbReference>
<dbReference type="AlphaFoldDB" id="A0A8E6EX68"/>